<proteinExistence type="inferred from homology"/>
<dbReference type="KEGG" id="uvi:66068389"/>
<keyword evidence="2" id="KW-0812">Transmembrane</keyword>
<keyword evidence="3" id="KW-1133">Transmembrane helix</keyword>
<evidence type="ECO:0000256" key="2">
    <source>
        <dbReference type="ARBA" id="ARBA00022692"/>
    </source>
</evidence>
<evidence type="ECO:0000256" key="4">
    <source>
        <dbReference type="ARBA" id="ARBA00023136"/>
    </source>
</evidence>
<keyword evidence="4" id="KW-0472">Membrane</keyword>
<dbReference type="OrthoDB" id="5541786at2759"/>
<sequence>MMNGAEKQDLDEDNFGAKGSIVSAFDAFPKSKPQYVTRTEVGGKWTVAMVIVSVVLFWAETARWWRGSEWHHFDVEEGISHTLQINLDAVVLMKCGDLHVNVQDAAGDLIMAGTKLSKDETSWRQWVNQNGVHKLGRDREGRVVTGAGWRNFDEEGFGEEHIHDIVALGKRRAKWARTPKVHGPPDSCRIYGSLELNKVQGDFHITARGHGYLSQGGHLDHSSFNFSHIVNELSFGPYYPSLVNPLDRTYNIAETHFHKFQYYVSVVPTRYTASDSYIVTNQYAVTEQTKAVSEYNIPGIFVKYDIEPILLYVSEYRDPFLLYLVKLVNILSGVLVTGHWGFTLTEWFRDVMGKKRRTSTVGGGFLNTKHGYDS</sequence>
<protein>
    <recommendedName>
        <fullName evidence="5">Endoplasmic reticulum-Golgi intermediate compartment protein</fullName>
    </recommendedName>
</protein>
<comment type="subcellular location">
    <subcellularLocation>
        <location evidence="5">Endoplasmic reticulum membrane</location>
        <topology evidence="5">Multi-pass membrane protein</topology>
    </subcellularLocation>
    <subcellularLocation>
        <location evidence="5">Endoplasmic reticulum-Golgi intermediate compartment membrane</location>
        <topology evidence="5">Multi-pass membrane protein</topology>
    </subcellularLocation>
    <subcellularLocation>
        <location evidence="5">Golgi apparatus membrane</location>
        <topology evidence="5">Multi-pass membrane protein</topology>
    </subcellularLocation>
    <subcellularLocation>
        <location evidence="1">Membrane</location>
    </subcellularLocation>
</comment>
<keyword evidence="5" id="KW-0256">Endoplasmic reticulum</keyword>
<comment type="function">
    <text evidence="5">Plays a role in transport between endoplasmic reticulum and Golgi.</text>
</comment>
<evidence type="ECO:0000256" key="5">
    <source>
        <dbReference type="RuleBase" id="RU369013"/>
    </source>
</evidence>
<dbReference type="InterPro" id="IPR045888">
    <property type="entry name" value="Erv"/>
</dbReference>
<keyword evidence="5" id="KW-0931">ER-Golgi transport</keyword>
<evidence type="ECO:0000259" key="6">
    <source>
        <dbReference type="Pfam" id="PF07970"/>
    </source>
</evidence>
<dbReference type="PANTHER" id="PTHR10984">
    <property type="entry name" value="ENDOPLASMIC RETICULUM-GOLGI INTERMEDIATE COMPARTMENT PROTEIN"/>
    <property type="match status" value="1"/>
</dbReference>
<dbReference type="GO" id="GO:0005789">
    <property type="term" value="C:endoplasmic reticulum membrane"/>
    <property type="evidence" value="ECO:0007669"/>
    <property type="project" value="UniProtKB-SubCell"/>
</dbReference>
<evidence type="ECO:0000256" key="1">
    <source>
        <dbReference type="ARBA" id="ARBA00004370"/>
    </source>
</evidence>
<evidence type="ECO:0000256" key="3">
    <source>
        <dbReference type="ARBA" id="ARBA00022989"/>
    </source>
</evidence>
<name>A0A8E5MKS3_USTVR</name>
<dbReference type="GeneID" id="66068389"/>
<dbReference type="InterPro" id="IPR012936">
    <property type="entry name" value="Erv_C"/>
</dbReference>
<evidence type="ECO:0000259" key="7">
    <source>
        <dbReference type="Pfam" id="PF13850"/>
    </source>
</evidence>
<dbReference type="GO" id="GO:0006890">
    <property type="term" value="P:retrograde vesicle-mediated transport, Golgi to endoplasmic reticulum"/>
    <property type="evidence" value="ECO:0007669"/>
    <property type="project" value="TreeGrafter"/>
</dbReference>
<feature type="domain" description="Endoplasmic reticulum vesicle transporter C-terminal" evidence="6">
    <location>
        <begin position="184"/>
        <end position="337"/>
    </location>
</feature>
<dbReference type="Pfam" id="PF13850">
    <property type="entry name" value="ERGIC_N"/>
    <property type="match status" value="1"/>
</dbReference>
<keyword evidence="9" id="KW-1185">Reference proteome</keyword>
<comment type="similarity">
    <text evidence="5">Belongs to the ERGIC family.</text>
</comment>
<dbReference type="AlphaFoldDB" id="A0A8E5MKS3"/>
<keyword evidence="5" id="KW-0333">Golgi apparatus</keyword>
<evidence type="ECO:0000313" key="8">
    <source>
        <dbReference type="EMBL" id="QUC23371.1"/>
    </source>
</evidence>
<organism evidence="8 9">
    <name type="scientific">Ustilaginoidea virens</name>
    <name type="common">Rice false smut fungus</name>
    <name type="synonym">Villosiclava virens</name>
    <dbReference type="NCBI Taxonomy" id="1159556"/>
    <lineage>
        <taxon>Eukaryota</taxon>
        <taxon>Fungi</taxon>
        <taxon>Dikarya</taxon>
        <taxon>Ascomycota</taxon>
        <taxon>Pezizomycotina</taxon>
        <taxon>Sordariomycetes</taxon>
        <taxon>Hypocreomycetidae</taxon>
        <taxon>Hypocreales</taxon>
        <taxon>Clavicipitaceae</taxon>
        <taxon>Ustilaginoidea</taxon>
    </lineage>
</organism>
<feature type="domain" description="Endoplasmic reticulum vesicle transporter N-terminal" evidence="7">
    <location>
        <begin position="23"/>
        <end position="109"/>
    </location>
</feature>
<dbReference type="GO" id="GO:0030134">
    <property type="term" value="C:COPII-coated ER to Golgi transport vesicle"/>
    <property type="evidence" value="ECO:0007669"/>
    <property type="project" value="TreeGrafter"/>
</dbReference>
<dbReference type="PANTHER" id="PTHR10984:SF81">
    <property type="entry name" value="ER-DERIVED VESICLES PROTEIN ERV41"/>
    <property type="match status" value="1"/>
</dbReference>
<dbReference type="GO" id="GO:0000139">
    <property type="term" value="C:Golgi membrane"/>
    <property type="evidence" value="ECO:0007669"/>
    <property type="project" value="UniProtKB-SubCell"/>
</dbReference>
<dbReference type="RefSeq" id="XP_043001044.1">
    <property type="nucleotide sequence ID" value="XM_043145109.1"/>
</dbReference>
<dbReference type="GO" id="GO:0006888">
    <property type="term" value="P:endoplasmic reticulum to Golgi vesicle-mediated transport"/>
    <property type="evidence" value="ECO:0007669"/>
    <property type="project" value="UniProtKB-UniRule"/>
</dbReference>
<dbReference type="GO" id="GO:0033116">
    <property type="term" value="C:endoplasmic reticulum-Golgi intermediate compartment membrane"/>
    <property type="evidence" value="ECO:0007669"/>
    <property type="project" value="UniProtKB-SubCell"/>
</dbReference>
<reference evidence="8" key="1">
    <citation type="submission" date="2020-03" db="EMBL/GenBank/DDBJ databases">
        <title>A mixture of massive structural variations and highly conserved coding sequences in Ustilaginoidea virens genome.</title>
        <authorList>
            <person name="Zhang K."/>
            <person name="Zhao Z."/>
            <person name="Zhang Z."/>
            <person name="Li Y."/>
            <person name="Hsiang T."/>
            <person name="Sun W."/>
        </authorList>
    </citation>
    <scope>NUCLEOTIDE SEQUENCE</scope>
    <source>
        <strain evidence="8">UV-8b</strain>
    </source>
</reference>
<dbReference type="InterPro" id="IPR039542">
    <property type="entry name" value="Erv_N"/>
</dbReference>
<dbReference type="Proteomes" id="UP000027002">
    <property type="component" value="Chromosome 6"/>
</dbReference>
<keyword evidence="5" id="KW-0813">Transport</keyword>
<gene>
    <name evidence="8" type="ORF">UV8b_07612</name>
</gene>
<evidence type="ECO:0000313" key="9">
    <source>
        <dbReference type="Proteomes" id="UP000027002"/>
    </source>
</evidence>
<accession>A0A8E5MKS3</accession>
<dbReference type="Pfam" id="PF07970">
    <property type="entry name" value="COPIIcoated_ERV"/>
    <property type="match status" value="1"/>
</dbReference>
<dbReference type="EMBL" id="CP072758">
    <property type="protein sequence ID" value="QUC23371.1"/>
    <property type="molecule type" value="Genomic_DNA"/>
</dbReference>